<reference evidence="1 2" key="1">
    <citation type="submission" date="2016-06" db="EMBL/GenBank/DDBJ databases">
        <authorList>
            <person name="Kjaerup R.B."/>
            <person name="Dalgaard T.S."/>
            <person name="Juul-Madsen H.R."/>
        </authorList>
    </citation>
    <scope>NUCLEOTIDE SEQUENCE [LARGE SCALE GENOMIC DNA]</scope>
</reference>
<proteinExistence type="predicted"/>
<sequence length="104" mass="11649">MIRSILSIRFITERSDDEKDEVSGKGKTRYKTGCRLGEWWFCGRCGSVGGLDFGKQSGVVDEDGEPRSLVNVRMLKDFDESKLKIRKSEAMSSVGPSYTVGMEM</sequence>
<name>A0A1X7RID1_ZYMT9</name>
<evidence type="ECO:0008006" key="3">
    <source>
        <dbReference type="Google" id="ProtNLM"/>
    </source>
</evidence>
<dbReference type="Proteomes" id="UP000215127">
    <property type="component" value="Chromosome 2"/>
</dbReference>
<dbReference type="AlphaFoldDB" id="A0A1X7RID1"/>
<keyword evidence="2" id="KW-1185">Reference proteome</keyword>
<accession>A0A1X7RID1</accession>
<protein>
    <recommendedName>
        <fullName evidence="3">CENP-V/GFA domain-containing protein</fullName>
    </recommendedName>
</protein>
<gene>
    <name evidence="1" type="ORF">ZT3D7_G2333</name>
</gene>
<evidence type="ECO:0000313" key="1">
    <source>
        <dbReference type="EMBL" id="SMQ47186.1"/>
    </source>
</evidence>
<evidence type="ECO:0000313" key="2">
    <source>
        <dbReference type="Proteomes" id="UP000215127"/>
    </source>
</evidence>
<organism evidence="1 2">
    <name type="scientific">Zymoseptoria tritici (strain ST99CH_3D7)</name>
    <dbReference type="NCBI Taxonomy" id="1276538"/>
    <lineage>
        <taxon>Eukaryota</taxon>
        <taxon>Fungi</taxon>
        <taxon>Dikarya</taxon>
        <taxon>Ascomycota</taxon>
        <taxon>Pezizomycotina</taxon>
        <taxon>Dothideomycetes</taxon>
        <taxon>Dothideomycetidae</taxon>
        <taxon>Mycosphaerellales</taxon>
        <taxon>Mycosphaerellaceae</taxon>
        <taxon>Zymoseptoria</taxon>
    </lineage>
</organism>
<dbReference type="EMBL" id="LT853693">
    <property type="protein sequence ID" value="SMQ47186.1"/>
    <property type="molecule type" value="Genomic_DNA"/>
</dbReference>